<accession>A0A1A8DTP9</accession>
<gene>
    <name evidence="1" type="primary">CR628365.1</name>
</gene>
<protein>
    <submittedName>
        <fullName evidence="1">Leiomodin 1 (Smooth muscle)</fullName>
    </submittedName>
</protein>
<proteinExistence type="predicted"/>
<reference evidence="1" key="2">
    <citation type="submission" date="2016-06" db="EMBL/GenBank/DDBJ databases">
        <title>The genome of a short-lived fish provides insights into sex chromosome evolution and the genetic control of aging.</title>
        <authorList>
            <person name="Reichwald K."/>
            <person name="Felder M."/>
            <person name="Petzold A."/>
            <person name="Koch P."/>
            <person name="Groth M."/>
            <person name="Platzer M."/>
        </authorList>
    </citation>
    <scope>NUCLEOTIDE SEQUENCE</scope>
    <source>
        <tissue evidence="1">Brain</tissue>
    </source>
</reference>
<name>A0A1A8DTP9_NOTKA</name>
<dbReference type="AlphaFoldDB" id="A0A1A8DTP9"/>
<sequence length="55" mass="5918">QGDCLMERIKTGGGGVHLTTGFLGDELYVPAAGWPKYEIPALTMSSPLKHWTKGT</sequence>
<dbReference type="EMBL" id="HAEA01008508">
    <property type="protein sequence ID" value="SBQ36988.1"/>
    <property type="molecule type" value="Transcribed_RNA"/>
</dbReference>
<reference evidence="1" key="1">
    <citation type="submission" date="2016-05" db="EMBL/GenBank/DDBJ databases">
        <authorList>
            <person name="Lavstsen T."/>
            <person name="Jespersen J.S."/>
        </authorList>
    </citation>
    <scope>NUCLEOTIDE SEQUENCE</scope>
    <source>
        <tissue evidence="1">Brain</tissue>
    </source>
</reference>
<feature type="non-terminal residue" evidence="1">
    <location>
        <position position="1"/>
    </location>
</feature>
<evidence type="ECO:0000313" key="1">
    <source>
        <dbReference type="EMBL" id="SBQ36988.1"/>
    </source>
</evidence>
<organism evidence="1">
    <name type="scientific">Nothobranchius kadleci</name>
    <name type="common">African annual killifish</name>
    <dbReference type="NCBI Taxonomy" id="1051664"/>
    <lineage>
        <taxon>Eukaryota</taxon>
        <taxon>Metazoa</taxon>
        <taxon>Chordata</taxon>
        <taxon>Craniata</taxon>
        <taxon>Vertebrata</taxon>
        <taxon>Euteleostomi</taxon>
        <taxon>Actinopterygii</taxon>
        <taxon>Neopterygii</taxon>
        <taxon>Teleostei</taxon>
        <taxon>Neoteleostei</taxon>
        <taxon>Acanthomorphata</taxon>
        <taxon>Ovalentaria</taxon>
        <taxon>Atherinomorphae</taxon>
        <taxon>Cyprinodontiformes</taxon>
        <taxon>Nothobranchiidae</taxon>
        <taxon>Nothobranchius</taxon>
    </lineage>
</organism>